<dbReference type="PROSITE" id="PS51186">
    <property type="entry name" value="GNAT"/>
    <property type="match status" value="1"/>
</dbReference>
<dbReference type="AlphaFoldDB" id="A0A2X0LHI0"/>
<dbReference type="Gene3D" id="3.40.630.30">
    <property type="match status" value="1"/>
</dbReference>
<dbReference type="Pfam" id="PF13673">
    <property type="entry name" value="Acetyltransf_10"/>
    <property type="match status" value="1"/>
</dbReference>
<dbReference type="SUPFAM" id="SSF55729">
    <property type="entry name" value="Acyl-CoA N-acyltransferases (Nat)"/>
    <property type="match status" value="1"/>
</dbReference>
<sequence length="159" mass="18038">MAPPAPFQICLCEKPEDEKRCLDIRIEVFIDEQGFSMEDELDAKDPGSDHLILVDTETEQDIGTIRWYPPMGKLGRLAVRKEYRGIGAGKWLVEALEDHLRSRRGKGGIANEDKDEVLIVTNAQIYAEKFYNKCGYEAEGVPFQEDGAPHLRMVKTLKI</sequence>
<name>A0A2X0LHI0_9BASI</name>
<accession>A0A2X0LHI0</accession>
<reference evidence="3" key="1">
    <citation type="submission" date="2016-10" db="EMBL/GenBank/DDBJ databases">
        <authorList>
            <person name="Jeantristanb JTB J.-T."/>
            <person name="Ricardo R."/>
        </authorList>
    </citation>
    <scope>NUCLEOTIDE SEQUENCE [LARGE SCALE GENOMIC DNA]</scope>
</reference>
<evidence type="ECO:0000313" key="2">
    <source>
        <dbReference type="EMBL" id="SCZ90687.1"/>
    </source>
</evidence>
<keyword evidence="3" id="KW-1185">Reference proteome</keyword>
<dbReference type="InterPro" id="IPR000182">
    <property type="entry name" value="GNAT_dom"/>
</dbReference>
<dbReference type="EMBL" id="FMWP01000014">
    <property type="protein sequence ID" value="SCZ90687.1"/>
    <property type="molecule type" value="Genomic_DNA"/>
</dbReference>
<gene>
    <name evidence="2" type="ORF">BZ3500_MVSOF-1268-A1-R1_CHR1-3G02150</name>
</gene>
<dbReference type="OrthoDB" id="329272at2759"/>
<dbReference type="InterPro" id="IPR016181">
    <property type="entry name" value="Acyl_CoA_acyltransferase"/>
</dbReference>
<dbReference type="STRING" id="289078.A0A2X0LHI0"/>
<dbReference type="UniPathway" id="UPA00113">
    <property type="reaction ID" value="UER00529"/>
</dbReference>
<proteinExistence type="predicted"/>
<dbReference type="CDD" id="cd04301">
    <property type="entry name" value="NAT_SF"/>
    <property type="match status" value="1"/>
</dbReference>
<dbReference type="GO" id="GO:0016747">
    <property type="term" value="F:acyltransferase activity, transferring groups other than amino-acyl groups"/>
    <property type="evidence" value="ECO:0007669"/>
    <property type="project" value="InterPro"/>
</dbReference>
<evidence type="ECO:0000313" key="3">
    <source>
        <dbReference type="Proteomes" id="UP000249723"/>
    </source>
</evidence>
<evidence type="ECO:0000259" key="1">
    <source>
        <dbReference type="PROSITE" id="PS51186"/>
    </source>
</evidence>
<dbReference type="Proteomes" id="UP000249723">
    <property type="component" value="Unassembled WGS sequence"/>
</dbReference>
<dbReference type="GO" id="GO:0006048">
    <property type="term" value="P:UDP-N-acetylglucosamine biosynthetic process"/>
    <property type="evidence" value="ECO:0007669"/>
    <property type="project" value="UniProtKB-UniPathway"/>
</dbReference>
<feature type="domain" description="N-acetyltransferase" evidence="1">
    <location>
        <begin position="8"/>
        <end position="158"/>
    </location>
</feature>
<protein>
    <submittedName>
        <fullName evidence="2">BZ3500_MvSof-1268-A1-R1_Chr1-3g02150 protein</fullName>
    </submittedName>
</protein>
<organism evidence="2 3">
    <name type="scientific">Microbotryum saponariae</name>
    <dbReference type="NCBI Taxonomy" id="289078"/>
    <lineage>
        <taxon>Eukaryota</taxon>
        <taxon>Fungi</taxon>
        <taxon>Dikarya</taxon>
        <taxon>Basidiomycota</taxon>
        <taxon>Pucciniomycotina</taxon>
        <taxon>Microbotryomycetes</taxon>
        <taxon>Microbotryales</taxon>
        <taxon>Microbotryaceae</taxon>
        <taxon>Microbotryum</taxon>
    </lineage>
</organism>